<dbReference type="EMBL" id="BAAACA010000034">
    <property type="protein sequence ID" value="GAA0612896.1"/>
    <property type="molecule type" value="Genomic_DNA"/>
</dbReference>
<dbReference type="Proteomes" id="UP001500668">
    <property type="component" value="Unassembled WGS sequence"/>
</dbReference>
<keyword evidence="2" id="KW-1185">Reference proteome</keyword>
<accession>A0ABP3RN59</accession>
<evidence type="ECO:0000313" key="1">
    <source>
        <dbReference type="EMBL" id="GAA0612896.1"/>
    </source>
</evidence>
<name>A0ABP3RN59_9ACTN</name>
<reference evidence="2" key="1">
    <citation type="journal article" date="2019" name="Int. J. Syst. Evol. Microbiol.">
        <title>The Global Catalogue of Microorganisms (GCM) 10K type strain sequencing project: providing services to taxonomists for standard genome sequencing and annotation.</title>
        <authorList>
            <consortium name="The Broad Institute Genomics Platform"/>
            <consortium name="The Broad Institute Genome Sequencing Center for Infectious Disease"/>
            <person name="Wu L."/>
            <person name="Ma J."/>
        </authorList>
    </citation>
    <scope>NUCLEOTIDE SEQUENCE [LARGE SCALE GENOMIC DNA]</scope>
    <source>
        <strain evidence="2">JCM 5067</strain>
    </source>
</reference>
<evidence type="ECO:0000313" key="2">
    <source>
        <dbReference type="Proteomes" id="UP001500668"/>
    </source>
</evidence>
<gene>
    <name evidence="1" type="ORF">GCM10010394_48480</name>
</gene>
<comment type="caution">
    <text evidence="1">The sequence shown here is derived from an EMBL/GenBank/DDBJ whole genome shotgun (WGS) entry which is preliminary data.</text>
</comment>
<protein>
    <submittedName>
        <fullName evidence="1">Uncharacterized protein</fullName>
    </submittedName>
</protein>
<sequence length="52" mass="5664">MKSAVPVPGHMRNTRVQRKAAEAVALRRLPHRSFLNGAAVKQLAADGFPIID</sequence>
<organism evidence="1 2">
    <name type="scientific">Streptomyces crystallinus</name>
    <dbReference type="NCBI Taxonomy" id="68191"/>
    <lineage>
        <taxon>Bacteria</taxon>
        <taxon>Bacillati</taxon>
        <taxon>Actinomycetota</taxon>
        <taxon>Actinomycetes</taxon>
        <taxon>Kitasatosporales</taxon>
        <taxon>Streptomycetaceae</taxon>
        <taxon>Streptomyces</taxon>
    </lineage>
</organism>
<proteinExistence type="predicted"/>